<sequence>MRTRRVNDVASLLEPGAAGWDAAGFEPVAMMPAPLAMQPTEYIRVKWEGREYGSDPGLKVASVHDGKRWVLCARWSGVSPSGIDFPDAIAVALPVRNDPPLILMGMDGAPIQYLRWQSNKPALRSIVATGIGHSENGPKMAAMSVKAHTNGEQWDVVMSRSLGGEGEVAPLLAGQKTKIGFAVWRGANEERGGIKAFSIDWIELALDA</sequence>
<proteinExistence type="predicted"/>
<reference evidence="1 2" key="1">
    <citation type="submission" date="2019-07" db="EMBL/GenBank/DDBJ databases">
        <title>The pathways for chlorine oxyanion respiration interact through the shared metabolite chlorate.</title>
        <authorList>
            <person name="Barnum T.P."/>
            <person name="Cheng Y."/>
            <person name="Hill K.A."/>
            <person name="Lucas L.N."/>
            <person name="Carlson H.K."/>
            <person name="Coates J.D."/>
        </authorList>
    </citation>
    <scope>NUCLEOTIDE SEQUENCE [LARGE SCALE GENOMIC DNA]</scope>
    <source>
        <strain evidence="1 2">SFB-1</strain>
    </source>
</reference>
<evidence type="ECO:0000313" key="2">
    <source>
        <dbReference type="Proteomes" id="UP000318349"/>
    </source>
</evidence>
<dbReference type="Proteomes" id="UP000318349">
    <property type="component" value="Unassembled WGS sequence"/>
</dbReference>
<organism evidence="1 2">
    <name type="scientific">Denitromonas halophila</name>
    <dbReference type="NCBI Taxonomy" id="1629404"/>
    <lineage>
        <taxon>Bacteria</taxon>
        <taxon>Pseudomonadati</taxon>
        <taxon>Pseudomonadota</taxon>
        <taxon>Betaproteobacteria</taxon>
        <taxon>Rhodocyclales</taxon>
        <taxon>Zoogloeaceae</taxon>
        <taxon>Denitromonas</taxon>
    </lineage>
</organism>
<evidence type="ECO:0000313" key="1">
    <source>
        <dbReference type="EMBL" id="TVO75423.1"/>
    </source>
</evidence>
<dbReference type="AlphaFoldDB" id="A0A558EBW2"/>
<dbReference type="Gene3D" id="2.60.40.1190">
    <property type="match status" value="1"/>
</dbReference>
<accession>A0A558EBW2</accession>
<evidence type="ECO:0008006" key="3">
    <source>
        <dbReference type="Google" id="ProtNLM"/>
    </source>
</evidence>
<gene>
    <name evidence="1" type="ORF">FHP89_13815</name>
</gene>
<comment type="caution">
    <text evidence="1">The sequence shown here is derived from an EMBL/GenBank/DDBJ whole genome shotgun (WGS) entry which is preliminary data.</text>
</comment>
<dbReference type="EMBL" id="VMNI01000013">
    <property type="protein sequence ID" value="TVO75423.1"/>
    <property type="molecule type" value="Genomic_DNA"/>
</dbReference>
<protein>
    <recommendedName>
        <fullName evidence="3">Cytochrome c-552/DMSO reductase-like haem-binding domain-containing protein</fullName>
    </recommendedName>
</protein>
<name>A0A558EBW2_9RHOO</name>